<dbReference type="Pfam" id="PF20684">
    <property type="entry name" value="Fung_rhodopsin"/>
    <property type="match status" value="1"/>
</dbReference>
<evidence type="ECO:0000256" key="2">
    <source>
        <dbReference type="ARBA" id="ARBA00022692"/>
    </source>
</evidence>
<evidence type="ECO:0000256" key="6">
    <source>
        <dbReference type="SAM" id="Phobius"/>
    </source>
</evidence>
<comment type="similarity">
    <text evidence="5">Belongs to the SAT4 family.</text>
</comment>
<accession>A0AAN9YSK6</accession>
<feature type="transmembrane region" description="Helical" evidence="6">
    <location>
        <begin position="194"/>
        <end position="218"/>
    </location>
</feature>
<feature type="transmembrane region" description="Helical" evidence="6">
    <location>
        <begin position="144"/>
        <end position="161"/>
    </location>
</feature>
<dbReference type="GO" id="GO:0016020">
    <property type="term" value="C:membrane"/>
    <property type="evidence" value="ECO:0007669"/>
    <property type="project" value="UniProtKB-SubCell"/>
</dbReference>
<feature type="domain" description="Rhodopsin" evidence="7">
    <location>
        <begin position="174"/>
        <end position="253"/>
    </location>
</feature>
<feature type="transmembrane region" description="Helical" evidence="6">
    <location>
        <begin position="108"/>
        <end position="129"/>
    </location>
</feature>
<evidence type="ECO:0000256" key="4">
    <source>
        <dbReference type="ARBA" id="ARBA00023136"/>
    </source>
</evidence>
<keyword evidence="3 6" id="KW-1133">Transmembrane helix</keyword>
<dbReference type="InterPro" id="IPR052337">
    <property type="entry name" value="SAT4-like"/>
</dbReference>
<dbReference type="PANTHER" id="PTHR33048:SF92">
    <property type="entry name" value="INTEGRAL MEMBRANE PROTEIN"/>
    <property type="match status" value="1"/>
</dbReference>
<keyword evidence="4 6" id="KW-0472">Membrane</keyword>
<dbReference type="EMBL" id="JAKJXP020000032">
    <property type="protein sequence ID" value="KAK7753017.1"/>
    <property type="molecule type" value="Genomic_DNA"/>
</dbReference>
<evidence type="ECO:0000256" key="3">
    <source>
        <dbReference type="ARBA" id="ARBA00022989"/>
    </source>
</evidence>
<evidence type="ECO:0000256" key="1">
    <source>
        <dbReference type="ARBA" id="ARBA00004141"/>
    </source>
</evidence>
<sequence length="381" mass="42635">MVPQNHLFRFNPLQKPSPRLETVGIGVLTGLALCCFVARMVIRLTYQKALRLDDAFLILAAACLCVATGILYHICYFLYLHSAALLAPQVLPYVLANYGELLSLQKKVYPFLAMIWTTTFAVKGCFLAFMRPLVWHISRAVNRYYWFIVVFCVMSWAFVMVDPFIICPYFGEDAVVSLPIIILRGSFLSRSTKIGLAIFLCLSIFMAICAAVRMAGFYYKGLEDDVWEFFWQHIEGDVAVMMASITAFRTLFVKQTSTGNGNGNGNNAAQEETIPLSPMESLWNRLWRRFQSLARAQPDEKPTTMAPNRPLLKLPKIPSPVFTGVRTFIRGSNRTDASAATFVTLESVSDATEADYHAALKTQTRAASGNTSTKGQSRSYS</sequence>
<dbReference type="Proteomes" id="UP001320420">
    <property type="component" value="Unassembled WGS sequence"/>
</dbReference>
<comment type="subcellular location">
    <subcellularLocation>
        <location evidence="1">Membrane</location>
        <topology evidence="1">Multi-pass membrane protein</topology>
    </subcellularLocation>
</comment>
<comment type="caution">
    <text evidence="8">The sequence shown here is derived from an EMBL/GenBank/DDBJ whole genome shotgun (WGS) entry which is preliminary data.</text>
</comment>
<dbReference type="AlphaFoldDB" id="A0AAN9YSK6"/>
<feature type="transmembrane region" description="Helical" evidence="6">
    <location>
        <begin position="230"/>
        <end position="252"/>
    </location>
</feature>
<keyword evidence="2 6" id="KW-0812">Transmembrane</keyword>
<proteinExistence type="inferred from homology"/>
<feature type="transmembrane region" description="Helical" evidence="6">
    <location>
        <begin position="20"/>
        <end position="42"/>
    </location>
</feature>
<evidence type="ECO:0000313" key="9">
    <source>
        <dbReference type="Proteomes" id="UP001320420"/>
    </source>
</evidence>
<evidence type="ECO:0000313" key="8">
    <source>
        <dbReference type="EMBL" id="KAK7753017.1"/>
    </source>
</evidence>
<keyword evidence="9" id="KW-1185">Reference proteome</keyword>
<feature type="transmembrane region" description="Helical" evidence="6">
    <location>
        <begin position="54"/>
        <end position="72"/>
    </location>
</feature>
<organism evidence="8 9">
    <name type="scientific">Diatrype stigma</name>
    <dbReference type="NCBI Taxonomy" id="117547"/>
    <lineage>
        <taxon>Eukaryota</taxon>
        <taxon>Fungi</taxon>
        <taxon>Dikarya</taxon>
        <taxon>Ascomycota</taxon>
        <taxon>Pezizomycotina</taxon>
        <taxon>Sordariomycetes</taxon>
        <taxon>Xylariomycetidae</taxon>
        <taxon>Xylariales</taxon>
        <taxon>Diatrypaceae</taxon>
        <taxon>Diatrype</taxon>
    </lineage>
</organism>
<reference evidence="8 9" key="1">
    <citation type="submission" date="2024-02" db="EMBL/GenBank/DDBJ databases">
        <title>De novo assembly and annotation of 12 fungi associated with fruit tree decline syndrome in Ontario, Canada.</title>
        <authorList>
            <person name="Sulman M."/>
            <person name="Ellouze W."/>
            <person name="Ilyukhin E."/>
        </authorList>
    </citation>
    <scope>NUCLEOTIDE SEQUENCE [LARGE SCALE GENOMIC DNA]</scope>
    <source>
        <strain evidence="8 9">M11/M66-122</strain>
    </source>
</reference>
<protein>
    <recommendedName>
        <fullName evidence="7">Rhodopsin domain-containing protein</fullName>
    </recommendedName>
</protein>
<name>A0AAN9YSK6_9PEZI</name>
<dbReference type="InterPro" id="IPR049326">
    <property type="entry name" value="Rhodopsin_dom_fungi"/>
</dbReference>
<evidence type="ECO:0000259" key="7">
    <source>
        <dbReference type="Pfam" id="PF20684"/>
    </source>
</evidence>
<dbReference type="PANTHER" id="PTHR33048">
    <property type="entry name" value="PTH11-LIKE INTEGRAL MEMBRANE PROTEIN (AFU_ORTHOLOGUE AFUA_5G11245)"/>
    <property type="match status" value="1"/>
</dbReference>
<gene>
    <name evidence="8" type="ORF">SLS62_004966</name>
</gene>
<evidence type="ECO:0000256" key="5">
    <source>
        <dbReference type="ARBA" id="ARBA00038359"/>
    </source>
</evidence>